<evidence type="ECO:0000256" key="7">
    <source>
        <dbReference type="ARBA" id="ARBA00023136"/>
    </source>
</evidence>
<feature type="transmembrane region" description="Helical" evidence="8">
    <location>
        <begin position="98"/>
        <end position="119"/>
    </location>
</feature>
<reference evidence="11" key="1">
    <citation type="submission" date="2017-04" db="EMBL/GenBank/DDBJ databases">
        <authorList>
            <person name="Bumgarner R.E."/>
            <person name="Fredricks D.N."/>
            <person name="Srinivasan S."/>
        </authorList>
    </citation>
    <scope>NUCLEOTIDE SEQUENCE [LARGE SCALE GENOMIC DNA]</scope>
    <source>
        <strain evidence="11">KA00405</strain>
    </source>
</reference>
<dbReference type="SUPFAM" id="SSF81333">
    <property type="entry name" value="F1F0 ATP synthase subunit C"/>
    <property type="match status" value="2"/>
</dbReference>
<evidence type="ECO:0000256" key="1">
    <source>
        <dbReference type="ARBA" id="ARBA00004141"/>
    </source>
</evidence>
<dbReference type="NCBIfam" id="NF005124">
    <property type="entry name" value="PRK06558.1"/>
    <property type="match status" value="1"/>
</dbReference>
<dbReference type="InterPro" id="IPR002379">
    <property type="entry name" value="ATPase_proteolipid_c-like_dom"/>
</dbReference>
<keyword evidence="6" id="KW-0406">Ion transport</keyword>
<evidence type="ECO:0000313" key="10">
    <source>
        <dbReference type="EMBL" id="PNH18011.1"/>
    </source>
</evidence>
<dbReference type="Pfam" id="PF00137">
    <property type="entry name" value="ATP-synt_C"/>
    <property type="match status" value="2"/>
</dbReference>
<keyword evidence="7 8" id="KW-0472">Membrane</keyword>
<evidence type="ECO:0000313" key="11">
    <source>
        <dbReference type="Proteomes" id="UP000236394"/>
    </source>
</evidence>
<name>A0A2J8AZR1_9FIRM</name>
<keyword evidence="4 8" id="KW-0812">Transmembrane</keyword>
<dbReference type="OMA" id="TQGFYGF"/>
<feature type="domain" description="V-ATPase proteolipid subunit C-like" evidence="9">
    <location>
        <begin position="20"/>
        <end position="77"/>
    </location>
</feature>
<organism evidence="10 11">
    <name type="scientific">Mageeibacillus indolicus</name>
    <dbReference type="NCBI Taxonomy" id="884684"/>
    <lineage>
        <taxon>Bacteria</taxon>
        <taxon>Bacillati</taxon>
        <taxon>Bacillota</taxon>
        <taxon>Clostridia</taxon>
        <taxon>Eubacteriales</taxon>
        <taxon>Oscillospiraceae</taxon>
        <taxon>Mageeibacillus</taxon>
    </lineage>
</organism>
<feature type="domain" description="V-ATPase proteolipid subunit C-like" evidence="9">
    <location>
        <begin position="102"/>
        <end position="159"/>
    </location>
</feature>
<comment type="similarity">
    <text evidence="2">Belongs to the V-ATPase proteolipid subunit family.</text>
</comment>
<comment type="subcellular location">
    <subcellularLocation>
        <location evidence="1">Membrane</location>
        <topology evidence="1">Multi-pass membrane protein</topology>
    </subcellularLocation>
</comment>
<feature type="transmembrane region" description="Helical" evidence="8">
    <location>
        <begin position="139"/>
        <end position="165"/>
    </location>
</feature>
<evidence type="ECO:0000256" key="4">
    <source>
        <dbReference type="ARBA" id="ARBA00022692"/>
    </source>
</evidence>
<evidence type="ECO:0000256" key="5">
    <source>
        <dbReference type="ARBA" id="ARBA00022989"/>
    </source>
</evidence>
<dbReference type="GO" id="GO:0033177">
    <property type="term" value="C:proton-transporting two-sector ATPase complex, proton-transporting domain"/>
    <property type="evidence" value="ECO:0007669"/>
    <property type="project" value="InterPro"/>
</dbReference>
<gene>
    <name evidence="10" type="ORF">B7R76_06650</name>
</gene>
<dbReference type="CDD" id="cd18179">
    <property type="entry name" value="ATP-synt_Vo_Ao_c_NTPK_rpt1"/>
    <property type="match status" value="1"/>
</dbReference>
<sequence>MTFADYISQVFTGPSIALMATTLTAAVSGWGSAKGVGAVGTVVAGSLTEDPSKFGKLLILQALPGTQGIYGLITWFVFMIMSGFMSGAPKDLTFAQGWMIAAACMPMMIVGFFSAVHQGRVAAAGCSLVGKRPEEQSKAIVLAAMVETYAIFALLVSVLTIIFVVR</sequence>
<accession>A0A2J8AZR1</accession>
<evidence type="ECO:0000256" key="8">
    <source>
        <dbReference type="SAM" id="Phobius"/>
    </source>
</evidence>
<proteinExistence type="inferred from homology"/>
<dbReference type="PANTHER" id="PTHR10263">
    <property type="entry name" value="V-TYPE PROTON ATPASE PROTEOLIPID SUBUNIT"/>
    <property type="match status" value="1"/>
</dbReference>
<evidence type="ECO:0000256" key="6">
    <source>
        <dbReference type="ARBA" id="ARBA00023065"/>
    </source>
</evidence>
<feature type="transmembrane region" description="Helical" evidence="8">
    <location>
        <begin position="68"/>
        <end position="86"/>
    </location>
</feature>
<dbReference type="CDD" id="cd18180">
    <property type="entry name" value="ATP-synt_Vo_Ao_c_NTPK_rpt2"/>
    <property type="match status" value="1"/>
</dbReference>
<dbReference type="EMBL" id="NBZD01000004">
    <property type="protein sequence ID" value="PNH18011.1"/>
    <property type="molecule type" value="Genomic_DNA"/>
</dbReference>
<dbReference type="Proteomes" id="UP000236394">
    <property type="component" value="Unassembled WGS sequence"/>
</dbReference>
<evidence type="ECO:0000259" key="9">
    <source>
        <dbReference type="Pfam" id="PF00137"/>
    </source>
</evidence>
<protein>
    <submittedName>
        <fullName evidence="10">Permease</fullName>
    </submittedName>
</protein>
<dbReference type="InterPro" id="IPR035921">
    <property type="entry name" value="F/V-ATP_Csub_sf"/>
</dbReference>
<dbReference type="Gene3D" id="1.20.120.610">
    <property type="entry name" value="lithium bound rotor ring of v- atpase"/>
    <property type="match status" value="1"/>
</dbReference>
<comment type="caution">
    <text evidence="10">The sequence shown here is derived from an EMBL/GenBank/DDBJ whole genome shotgun (WGS) entry which is preliminary data.</text>
</comment>
<keyword evidence="5 8" id="KW-1133">Transmembrane helix</keyword>
<dbReference type="AlphaFoldDB" id="A0A2J8AZR1"/>
<keyword evidence="3" id="KW-0813">Transport</keyword>
<evidence type="ECO:0000256" key="3">
    <source>
        <dbReference type="ARBA" id="ARBA00022448"/>
    </source>
</evidence>
<evidence type="ECO:0000256" key="2">
    <source>
        <dbReference type="ARBA" id="ARBA00007296"/>
    </source>
</evidence>
<dbReference type="GO" id="GO:0015078">
    <property type="term" value="F:proton transmembrane transporter activity"/>
    <property type="evidence" value="ECO:0007669"/>
    <property type="project" value="InterPro"/>
</dbReference>
<dbReference type="RefSeq" id="WP_012992926.1">
    <property type="nucleotide sequence ID" value="NZ_NBZD01000004.1"/>
</dbReference>